<dbReference type="InterPro" id="IPR036869">
    <property type="entry name" value="J_dom_sf"/>
</dbReference>
<dbReference type="Proteomes" id="UP000186817">
    <property type="component" value="Unassembled WGS sequence"/>
</dbReference>
<feature type="region of interest" description="Disordered" evidence="2">
    <location>
        <begin position="1079"/>
        <end position="1113"/>
    </location>
</feature>
<evidence type="ECO:0000313" key="6">
    <source>
        <dbReference type="Proteomes" id="UP000186817"/>
    </source>
</evidence>
<proteinExistence type="predicted"/>
<feature type="compositionally biased region" description="Basic and acidic residues" evidence="2">
    <location>
        <begin position="332"/>
        <end position="349"/>
    </location>
</feature>
<dbReference type="PROSITE" id="PS50076">
    <property type="entry name" value="DNAJ_2"/>
    <property type="match status" value="1"/>
</dbReference>
<feature type="chain" id="PRO_5012435246" description="J domain-containing protein" evidence="3">
    <location>
        <begin position="27"/>
        <end position="1279"/>
    </location>
</feature>
<evidence type="ECO:0000256" key="1">
    <source>
        <dbReference type="SAM" id="Coils"/>
    </source>
</evidence>
<feature type="compositionally biased region" description="Low complexity" evidence="2">
    <location>
        <begin position="607"/>
        <end position="616"/>
    </location>
</feature>
<feature type="region of interest" description="Disordered" evidence="2">
    <location>
        <begin position="369"/>
        <end position="401"/>
    </location>
</feature>
<feature type="compositionally biased region" description="Basic and acidic residues" evidence="2">
    <location>
        <begin position="432"/>
        <end position="454"/>
    </location>
</feature>
<feature type="compositionally biased region" description="Acidic residues" evidence="2">
    <location>
        <begin position="551"/>
        <end position="562"/>
    </location>
</feature>
<protein>
    <recommendedName>
        <fullName evidence="4">J domain-containing protein</fullName>
    </recommendedName>
</protein>
<feature type="compositionally biased region" description="Low complexity" evidence="2">
    <location>
        <begin position="758"/>
        <end position="767"/>
    </location>
</feature>
<feature type="region of interest" description="Disordered" evidence="2">
    <location>
        <begin position="332"/>
        <end position="352"/>
    </location>
</feature>
<dbReference type="AlphaFoldDB" id="A0A1Q9C9F2"/>
<keyword evidence="6" id="KW-1185">Reference proteome</keyword>
<evidence type="ECO:0000256" key="3">
    <source>
        <dbReference type="SAM" id="SignalP"/>
    </source>
</evidence>
<feature type="region of interest" description="Disordered" evidence="2">
    <location>
        <begin position="264"/>
        <end position="315"/>
    </location>
</feature>
<dbReference type="OMA" id="RCAPIAK"/>
<evidence type="ECO:0000313" key="5">
    <source>
        <dbReference type="EMBL" id="OLP79497.1"/>
    </source>
</evidence>
<feature type="domain" description="J" evidence="4">
    <location>
        <begin position="1216"/>
        <end position="1271"/>
    </location>
</feature>
<feature type="coiled-coil region" evidence="1">
    <location>
        <begin position="1186"/>
        <end position="1216"/>
    </location>
</feature>
<feature type="region of interest" description="Disordered" evidence="2">
    <location>
        <begin position="142"/>
        <end position="161"/>
    </location>
</feature>
<organism evidence="5 6">
    <name type="scientific">Symbiodinium microadriaticum</name>
    <name type="common">Dinoflagellate</name>
    <name type="synonym">Zooxanthella microadriatica</name>
    <dbReference type="NCBI Taxonomy" id="2951"/>
    <lineage>
        <taxon>Eukaryota</taxon>
        <taxon>Sar</taxon>
        <taxon>Alveolata</taxon>
        <taxon>Dinophyceae</taxon>
        <taxon>Suessiales</taxon>
        <taxon>Symbiodiniaceae</taxon>
        <taxon>Symbiodinium</taxon>
    </lineage>
</organism>
<gene>
    <name evidence="5" type="ORF">AK812_SmicGene40217</name>
</gene>
<dbReference type="Pfam" id="PF00226">
    <property type="entry name" value="DnaJ"/>
    <property type="match status" value="1"/>
</dbReference>
<keyword evidence="3" id="KW-0732">Signal</keyword>
<feature type="region of interest" description="Disordered" evidence="2">
    <location>
        <begin position="30"/>
        <end position="50"/>
    </location>
</feature>
<feature type="compositionally biased region" description="Acidic residues" evidence="2">
    <location>
        <begin position="657"/>
        <end position="668"/>
    </location>
</feature>
<feature type="compositionally biased region" description="Basic and acidic residues" evidence="2">
    <location>
        <begin position="906"/>
        <end position="917"/>
    </location>
</feature>
<accession>A0A1Q9C9F2</accession>
<keyword evidence="1" id="KW-0175">Coiled coil</keyword>
<dbReference type="CDD" id="cd06257">
    <property type="entry name" value="DnaJ"/>
    <property type="match status" value="1"/>
</dbReference>
<feature type="compositionally biased region" description="Low complexity" evidence="2">
    <location>
        <begin position="501"/>
        <end position="510"/>
    </location>
</feature>
<feature type="compositionally biased region" description="Basic and acidic residues" evidence="2">
    <location>
        <begin position="519"/>
        <end position="531"/>
    </location>
</feature>
<dbReference type="EMBL" id="LSRX01001477">
    <property type="protein sequence ID" value="OLP79497.1"/>
    <property type="molecule type" value="Genomic_DNA"/>
</dbReference>
<feature type="signal peptide" evidence="3">
    <location>
        <begin position="1"/>
        <end position="26"/>
    </location>
</feature>
<evidence type="ECO:0000256" key="2">
    <source>
        <dbReference type="SAM" id="MobiDB-lite"/>
    </source>
</evidence>
<name>A0A1Q9C9F2_SYMMI</name>
<dbReference type="Gene3D" id="1.10.287.110">
    <property type="entry name" value="DnaJ domain"/>
    <property type="match status" value="1"/>
</dbReference>
<sequence length="1279" mass="140637">MRAGFFWVRDPLTVASALLLSATTAAAIGSGQGSVTGDAGDVRSPQRSGHPDAVKMIAGLSPQQPVYPRVYWVKAHVASLPTSPRTVSLPSSCVSSPVVSHRTLAAPSAPVRLSCTRLYSQPTYASTPSTQSFEPVRQVSAPCQNPFPRTPRIELRPEPQPTPRVTIATRLASVDSPRNTIVAPATLPQRVATPPVEAHVPVKIRMPQKASQTPRTPPSMLRSGWVAPADQLSNTTPVYNKGISVIQRRRELLKLKAQEMRAVERKLRQEESERRLAEAERVRSEAERQRATLRQRSEEAQRRQQEQRESLAGELRRLAEAKRQVRREEALEVERKRADAQKARQEAAARRTQGKLLVVEEKHRLAEEARRVSEECRKKRLSLGSDPGKPQSPGLRCENLRGGRRSEVLDARRRAVLERGLTRRRAKSADAAQEREAEQRKAEQEKERLEKEEVVMSAALAPKERPGPRSMALALSSTESSDEEAMPPLHVPQVQKRIPSSRESSSSEDSMPPLNQGHENQDRQSLEHAPDDEPSESSSDDSMPPLHAQLEEAEDNSTDEETMPPLHSVLRTGPAGGYAEKSEVMPPPAESAERLHVPQVQKRIPSSRESSSSEDSMPPLNQGHENQDRQSLEHAPDDEPSESSSDDSMPPLHAQLEEAEDNSTDEETMPPLHGVLRRGPAGGYAKKSEVMPPPLHAQLEDQECEDNSTDEETMPPLHGVLRTGPAGGHAEKSEVMPPPAESAERLHVPQVQKRIPSSRESSSSEDSMPPLNQGHENQDRQSLEHAPDDEPSDASSDGFMPPLHTQLEDQECEDNSTDEETMPPLHGVLRTGPDAAEAETSEAPPPVERSESSDGSMPPLDTRDDTNTDEEEAEAPSYDLHVSAARGCSGAPAAREAVAVGSPAAEKQEVEESAAKEETEEATGDAEAEDAGSESGDSLPPLEFLSRAEQVEEDLSIGDFVHLANLKTPGLNGQQGYVVGFSSKEPSESERSEWSEQRVEIKMVSGGKTLSVKLSNVLRCAPIAKKQKPKQSLQKGDEVIVKGLTRSVEFNGQGALVIDAQDVRVTVELRSGQHLSLRRDKLKPVDSGSEAEDSDADPRRGDKTIPALKSLRQKKEETEEPLCKFRVGQKVYLHLKNKPEFHGQAVFVLPSDPLRVDPGMVTVQLATGKRIITKATHLRPEPPAIGRKAERRRLRLEQQKRRAEESRQRIQEAGGAWHAVLGLTATATLQEVKQAFRDLALLHHPDKGFQSCDDTFRVVRLAYQQAITNFQEKAKAAGS</sequence>
<feature type="region of interest" description="Disordered" evidence="2">
    <location>
        <begin position="420"/>
        <end position="947"/>
    </location>
</feature>
<feature type="compositionally biased region" description="Basic and acidic residues" evidence="2">
    <location>
        <begin position="776"/>
        <end position="788"/>
    </location>
</feature>
<feature type="compositionally biased region" description="Acidic residues" evidence="2">
    <location>
        <begin position="918"/>
        <end position="932"/>
    </location>
</feature>
<dbReference type="InterPro" id="IPR001623">
    <property type="entry name" value="DnaJ_domain"/>
</dbReference>
<feature type="compositionally biased region" description="Acidic residues" evidence="2">
    <location>
        <begin position="808"/>
        <end position="821"/>
    </location>
</feature>
<dbReference type="SMART" id="SM00271">
    <property type="entry name" value="DnaJ"/>
    <property type="match status" value="1"/>
</dbReference>
<feature type="compositionally biased region" description="Acidic residues" evidence="2">
    <location>
        <begin position="700"/>
        <end position="713"/>
    </location>
</feature>
<feature type="compositionally biased region" description="Basic and acidic residues" evidence="2">
    <location>
        <begin position="625"/>
        <end position="637"/>
    </location>
</feature>
<dbReference type="SUPFAM" id="SSF46565">
    <property type="entry name" value="Chaperone J-domain"/>
    <property type="match status" value="1"/>
</dbReference>
<reference evidence="5 6" key="1">
    <citation type="submission" date="2016-02" db="EMBL/GenBank/DDBJ databases">
        <title>Genome analysis of coral dinoflagellate symbionts highlights evolutionary adaptations to a symbiotic lifestyle.</title>
        <authorList>
            <person name="Aranda M."/>
            <person name="Li Y."/>
            <person name="Liew Y.J."/>
            <person name="Baumgarten S."/>
            <person name="Simakov O."/>
            <person name="Wilson M."/>
            <person name="Piel J."/>
            <person name="Ashoor H."/>
            <person name="Bougouffa S."/>
            <person name="Bajic V.B."/>
            <person name="Ryu T."/>
            <person name="Ravasi T."/>
            <person name="Bayer T."/>
            <person name="Micklem G."/>
            <person name="Kim H."/>
            <person name="Bhak J."/>
            <person name="Lajeunesse T.C."/>
            <person name="Voolstra C.R."/>
        </authorList>
    </citation>
    <scope>NUCLEOTIDE SEQUENCE [LARGE SCALE GENOMIC DNA]</scope>
    <source>
        <strain evidence="5 6">CCMP2467</strain>
    </source>
</reference>
<dbReference type="OrthoDB" id="445556at2759"/>
<evidence type="ECO:0000259" key="4">
    <source>
        <dbReference type="PROSITE" id="PS50076"/>
    </source>
</evidence>
<comment type="caution">
    <text evidence="5">The sequence shown here is derived from an EMBL/GenBank/DDBJ whole genome shotgun (WGS) entry which is preliminary data.</text>
</comment>